<dbReference type="Gene3D" id="3.90.79.10">
    <property type="entry name" value="Nucleoside Triphosphate Pyrophosphohydrolase"/>
    <property type="match status" value="1"/>
</dbReference>
<dbReference type="GO" id="GO:0010945">
    <property type="term" value="F:coenzyme A diphosphatase activity"/>
    <property type="evidence" value="ECO:0007669"/>
    <property type="project" value="InterPro"/>
</dbReference>
<dbReference type="OrthoDB" id="206213at2759"/>
<keyword evidence="3" id="KW-0479">Metal-binding</keyword>
<keyword evidence="6" id="KW-0464">Manganese</keyword>
<dbReference type="CDD" id="cd03426">
    <property type="entry name" value="NUDIX_CoAse_Nudt7"/>
    <property type="match status" value="1"/>
</dbReference>
<reference evidence="10" key="1">
    <citation type="journal article" date="2017" name="Genome Biol. Evol.">
        <title>The complete genome sequence of the phytopathogenic fungus Sclerotinia sclerotiorum reveals insights into the genome architecture of broad host range pathogens.</title>
        <authorList>
            <person name="Derbyshire M."/>
            <person name="Denton-Giles M."/>
            <person name="Hegedus D."/>
            <person name="Seifbarghy S."/>
            <person name="Rollins J."/>
            <person name="van Kan J."/>
            <person name="Seidl M.F."/>
            <person name="Faino L."/>
            <person name="Mbengue M."/>
            <person name="Navaud O."/>
            <person name="Raffaele S."/>
            <person name="Hammond-Kosack K."/>
            <person name="Heard S."/>
            <person name="Oliver R."/>
        </authorList>
    </citation>
    <scope>NUCLEOTIDE SEQUENCE [LARGE SCALE GENOMIC DNA]</scope>
    <source>
        <strain evidence="10">ATCC 18683 / 1980 / Ss-1</strain>
    </source>
</reference>
<evidence type="ECO:0000313" key="9">
    <source>
        <dbReference type="EMBL" id="APA07081.1"/>
    </source>
</evidence>
<dbReference type="SUPFAM" id="SSF55811">
    <property type="entry name" value="Nudix"/>
    <property type="match status" value="1"/>
</dbReference>
<evidence type="ECO:0000256" key="2">
    <source>
        <dbReference type="ARBA" id="ARBA00001946"/>
    </source>
</evidence>
<evidence type="ECO:0000256" key="7">
    <source>
        <dbReference type="SAM" id="Coils"/>
    </source>
</evidence>
<sequence>MNEEIHDSQTRPETPIQIDEKEVSELQQSIRELEAQYFDASSMAPLSTASLTALARLRAYKAPPFDTIWNALPTSRRAAVLVLLFADRRGDLRVVLTMRSNTLRNFSGQAAFPGGKADSLSETPFEIARREASEEIGLPRYDHKIPPPFKIEHLCQLPSSLARTTLAVRPCVAFLHADDTGGKGASVEEDMIPRLDAREVAAVFSAPFHNFLRVEDEVRKEDESLLPGKKNDWYSGAWHEWHDTQWRMHNFYVPITNQKVSKPKVREGGQAAIAEELDDQEEQGLTRYKVWGMTARILVDAARIAYEEEPEFEHNSHFGDDDLIAKLQSMGHLEEKISGKKDVTAAEIIDARKKIKEEKAEAKI</sequence>
<keyword evidence="4" id="KW-0378">Hydrolase</keyword>
<dbReference type="Pfam" id="PF00293">
    <property type="entry name" value="NUDIX"/>
    <property type="match status" value="1"/>
</dbReference>
<evidence type="ECO:0000256" key="5">
    <source>
        <dbReference type="ARBA" id="ARBA00022842"/>
    </source>
</evidence>
<evidence type="ECO:0000256" key="3">
    <source>
        <dbReference type="ARBA" id="ARBA00022723"/>
    </source>
</evidence>
<dbReference type="InterPro" id="IPR000086">
    <property type="entry name" value="NUDIX_hydrolase_dom"/>
</dbReference>
<dbReference type="InterPro" id="IPR015797">
    <property type="entry name" value="NUDIX_hydrolase-like_dom_sf"/>
</dbReference>
<gene>
    <name evidence="9" type="ORF">sscle_02g018510</name>
</gene>
<evidence type="ECO:0000259" key="8">
    <source>
        <dbReference type="PROSITE" id="PS51462"/>
    </source>
</evidence>
<dbReference type="VEuPathDB" id="FungiDB:sscle_02g018510"/>
<evidence type="ECO:0000256" key="6">
    <source>
        <dbReference type="ARBA" id="ARBA00023211"/>
    </source>
</evidence>
<comment type="cofactor">
    <cofactor evidence="2">
        <name>Mg(2+)</name>
        <dbReference type="ChEBI" id="CHEBI:18420"/>
    </cofactor>
</comment>
<proteinExistence type="predicted"/>
<accession>A0A1D9PWL1</accession>
<dbReference type="Proteomes" id="UP000177798">
    <property type="component" value="Chromosome 2"/>
</dbReference>
<evidence type="ECO:0000256" key="1">
    <source>
        <dbReference type="ARBA" id="ARBA00001936"/>
    </source>
</evidence>
<evidence type="ECO:0000313" key="10">
    <source>
        <dbReference type="Proteomes" id="UP000177798"/>
    </source>
</evidence>
<keyword evidence="7" id="KW-0175">Coiled coil</keyword>
<feature type="domain" description="Nudix hydrolase" evidence="8">
    <location>
        <begin position="75"/>
        <end position="231"/>
    </location>
</feature>
<dbReference type="PROSITE" id="PS51462">
    <property type="entry name" value="NUDIX"/>
    <property type="match status" value="1"/>
</dbReference>
<evidence type="ECO:0000256" key="4">
    <source>
        <dbReference type="ARBA" id="ARBA00022801"/>
    </source>
</evidence>
<dbReference type="GO" id="GO:0046872">
    <property type="term" value="F:metal ion binding"/>
    <property type="evidence" value="ECO:0007669"/>
    <property type="project" value="UniProtKB-KW"/>
</dbReference>
<dbReference type="AlphaFoldDB" id="A0A1D9PWL1"/>
<organism evidence="9 10">
    <name type="scientific">Sclerotinia sclerotiorum (strain ATCC 18683 / 1980 / Ss-1)</name>
    <name type="common">White mold</name>
    <name type="synonym">Whetzelinia sclerotiorum</name>
    <dbReference type="NCBI Taxonomy" id="665079"/>
    <lineage>
        <taxon>Eukaryota</taxon>
        <taxon>Fungi</taxon>
        <taxon>Dikarya</taxon>
        <taxon>Ascomycota</taxon>
        <taxon>Pezizomycotina</taxon>
        <taxon>Leotiomycetes</taxon>
        <taxon>Helotiales</taxon>
        <taxon>Sclerotiniaceae</taxon>
        <taxon>Sclerotinia</taxon>
    </lineage>
</organism>
<dbReference type="InterPro" id="IPR045121">
    <property type="entry name" value="CoAse"/>
</dbReference>
<name>A0A1D9PWL1_SCLS1</name>
<feature type="coiled-coil region" evidence="7">
    <location>
        <begin position="16"/>
        <end position="43"/>
    </location>
</feature>
<dbReference type="PANTHER" id="PTHR12992">
    <property type="entry name" value="NUDIX HYDROLASE"/>
    <property type="match status" value="1"/>
</dbReference>
<dbReference type="PANTHER" id="PTHR12992:SF24">
    <property type="entry name" value="PEROXISOMAL COENZYME A DIPHOSPHATASE NUDT7"/>
    <property type="match status" value="1"/>
</dbReference>
<protein>
    <recommendedName>
        <fullName evidence="8">Nudix hydrolase domain-containing protein</fullName>
    </recommendedName>
</protein>
<comment type="cofactor">
    <cofactor evidence="1">
        <name>Mn(2+)</name>
        <dbReference type="ChEBI" id="CHEBI:29035"/>
    </cofactor>
</comment>
<dbReference type="EMBL" id="CP017815">
    <property type="protein sequence ID" value="APA07081.1"/>
    <property type="molecule type" value="Genomic_DNA"/>
</dbReference>
<keyword evidence="5" id="KW-0460">Magnesium</keyword>